<evidence type="ECO:0000259" key="8">
    <source>
        <dbReference type="PROSITE" id="PS51379"/>
    </source>
</evidence>
<evidence type="ECO:0000256" key="3">
    <source>
        <dbReference type="ARBA" id="ARBA00022485"/>
    </source>
</evidence>
<keyword evidence="6" id="KW-0408">Iron</keyword>
<evidence type="ECO:0000256" key="6">
    <source>
        <dbReference type="ARBA" id="ARBA00023004"/>
    </source>
</evidence>
<evidence type="ECO:0000313" key="12">
    <source>
        <dbReference type="Proteomes" id="UP000315925"/>
    </source>
</evidence>
<dbReference type="Gene3D" id="3.30.70.20">
    <property type="match status" value="1"/>
</dbReference>
<dbReference type="OrthoDB" id="9803397at2"/>
<reference evidence="9 11" key="1">
    <citation type="submission" date="2014-08" db="EMBL/GenBank/DDBJ databases">
        <title>Methylacidiphilum kamchatkense strain Kam1 draft genome sequence.</title>
        <authorList>
            <person name="Birkeland N.-K."/>
            <person name="Erikstad H.A."/>
        </authorList>
    </citation>
    <scope>NUCLEOTIDE SEQUENCE [LARGE SCALE GENOMIC DNA]</scope>
    <source>
        <strain evidence="9 11">Kam1</strain>
    </source>
</reference>
<dbReference type="Pfam" id="PF12838">
    <property type="entry name" value="Fer4_7"/>
    <property type="match status" value="1"/>
</dbReference>
<dbReference type="FunFam" id="3.30.70.20:FF:000045">
    <property type="entry name" value="Ferredoxin, 4Fe-4S"/>
    <property type="match status" value="1"/>
</dbReference>
<dbReference type="AlphaFoldDB" id="A0A0C1USW2"/>
<dbReference type="InterPro" id="IPR017896">
    <property type="entry name" value="4Fe4S_Fe-S-bd"/>
</dbReference>
<organism evidence="10 12">
    <name type="scientific">Methylacidiphilum kamchatkense Kam1</name>
    <dbReference type="NCBI Taxonomy" id="1202785"/>
    <lineage>
        <taxon>Bacteria</taxon>
        <taxon>Pseudomonadati</taxon>
        <taxon>Verrucomicrobiota</taxon>
        <taxon>Methylacidiphilae</taxon>
        <taxon>Methylacidiphilales</taxon>
        <taxon>Methylacidiphilaceae</taxon>
        <taxon>Methylacidiphilum (ex Ratnadevi et al. 2023)</taxon>
    </lineage>
</organism>
<dbReference type="RefSeq" id="WP_009060123.1">
    <property type="nucleotide sequence ID" value="NZ_CP037899.1"/>
</dbReference>
<reference evidence="12" key="3">
    <citation type="submission" date="2019-03" db="EMBL/GenBank/DDBJ databases">
        <title>Complete genome of Methylacidiphilum kamchatkense Kam1.</title>
        <authorList>
            <person name="Kruse T."/>
            <person name="Murarilal Ratnadevi C."/>
            <person name="Erikstad H.-A."/>
            <person name="Birkeland N.-K."/>
        </authorList>
    </citation>
    <scope>NUCLEOTIDE SEQUENCE [LARGE SCALE GENOMIC DNA]</scope>
    <source>
        <strain evidence="12">kam1</strain>
    </source>
</reference>
<evidence type="ECO:0000256" key="1">
    <source>
        <dbReference type="ARBA" id="ARBA00001966"/>
    </source>
</evidence>
<dbReference type="PROSITE" id="PS51379">
    <property type="entry name" value="4FE4S_FER_2"/>
    <property type="match status" value="1"/>
</dbReference>
<dbReference type="Proteomes" id="UP000315925">
    <property type="component" value="Chromosome"/>
</dbReference>
<dbReference type="NCBIfam" id="NF033683">
    <property type="entry name" value="di_4Fe-4S_YfhL"/>
    <property type="match status" value="1"/>
</dbReference>
<dbReference type="InterPro" id="IPR047927">
    <property type="entry name" value="YfhL-like"/>
</dbReference>
<keyword evidence="5" id="KW-0249">Electron transport</keyword>
<evidence type="ECO:0000256" key="7">
    <source>
        <dbReference type="ARBA" id="ARBA00023014"/>
    </source>
</evidence>
<feature type="domain" description="4Fe-4S ferredoxin-type" evidence="8">
    <location>
        <begin position="1"/>
        <end position="30"/>
    </location>
</feature>
<dbReference type="EMBL" id="JQNX01000003">
    <property type="protein sequence ID" value="KIE58878.1"/>
    <property type="molecule type" value="Genomic_DNA"/>
</dbReference>
<dbReference type="SUPFAM" id="SSF54862">
    <property type="entry name" value="4Fe-4S ferredoxins"/>
    <property type="match status" value="1"/>
</dbReference>
<evidence type="ECO:0000256" key="2">
    <source>
        <dbReference type="ARBA" id="ARBA00022448"/>
    </source>
</evidence>
<evidence type="ECO:0000256" key="4">
    <source>
        <dbReference type="ARBA" id="ARBA00022723"/>
    </source>
</evidence>
<dbReference type="Proteomes" id="UP000031594">
    <property type="component" value="Unassembled WGS sequence"/>
</dbReference>
<name>A0A0C1USW2_9BACT</name>
<dbReference type="KEGG" id="mkc:kam1_442"/>
<keyword evidence="4" id="KW-0479">Metal-binding</keyword>
<sequence>MAYKIVASQCTGCSACEPECPNGAIYEKEGIFAIDPEKCTECIGFFDEPQCVSVCPVDNTCVIDKSRPRYKAKK</sequence>
<gene>
    <name evidence="10" type="primary">napF1</name>
    <name evidence="9" type="ORF">A946_05605</name>
    <name evidence="10" type="ORF">kam1_442</name>
</gene>
<dbReference type="GO" id="GO:0046872">
    <property type="term" value="F:metal ion binding"/>
    <property type="evidence" value="ECO:0007669"/>
    <property type="project" value="UniProtKB-KW"/>
</dbReference>
<accession>A0A0C1USW2</accession>
<evidence type="ECO:0000313" key="9">
    <source>
        <dbReference type="EMBL" id="KIE58878.1"/>
    </source>
</evidence>
<keyword evidence="11" id="KW-1185">Reference proteome</keyword>
<keyword evidence="3" id="KW-0004">4Fe-4S</keyword>
<evidence type="ECO:0000313" key="11">
    <source>
        <dbReference type="Proteomes" id="UP000031594"/>
    </source>
</evidence>
<evidence type="ECO:0000256" key="5">
    <source>
        <dbReference type="ARBA" id="ARBA00022982"/>
    </source>
</evidence>
<proteinExistence type="predicted"/>
<keyword evidence="2" id="KW-0813">Transport</keyword>
<dbReference type="EMBL" id="CP037899">
    <property type="protein sequence ID" value="QDQ41693.1"/>
    <property type="molecule type" value="Genomic_DNA"/>
</dbReference>
<dbReference type="PROSITE" id="PS00198">
    <property type="entry name" value="4FE4S_FER_1"/>
    <property type="match status" value="1"/>
</dbReference>
<dbReference type="GO" id="GO:0051539">
    <property type="term" value="F:4 iron, 4 sulfur cluster binding"/>
    <property type="evidence" value="ECO:0007669"/>
    <property type="project" value="UniProtKB-KW"/>
</dbReference>
<keyword evidence="7" id="KW-0411">Iron-sulfur</keyword>
<evidence type="ECO:0000313" key="10">
    <source>
        <dbReference type="EMBL" id="QDQ41693.1"/>
    </source>
</evidence>
<dbReference type="InterPro" id="IPR017900">
    <property type="entry name" value="4Fe4S_Fe_S_CS"/>
</dbReference>
<protein>
    <submittedName>
        <fullName evidence="10">4Fe-4S dicluster protein</fullName>
    </submittedName>
    <submittedName>
        <fullName evidence="9">Ferredoxin</fullName>
    </submittedName>
</protein>
<comment type="cofactor">
    <cofactor evidence="1">
        <name>[4Fe-4S] cluster</name>
        <dbReference type="ChEBI" id="CHEBI:49883"/>
    </cofactor>
</comment>
<reference evidence="10" key="2">
    <citation type="journal article" date="2019" name="BMC Genomics">
        <title>Complete genome sequence analysis of the thermoacidophilic verrucomicrobial methanotroph 'Candidatus Methylacidiphilum kamchatkense' strain Kam1 and comparison with its closest relatives.</title>
        <authorList>
            <person name="Kruse T."/>
            <person name="Ratnadevi C.M."/>
            <person name="Erikstad H.A."/>
            <person name="Birkeland N.K."/>
        </authorList>
    </citation>
    <scope>NUCLEOTIDE SEQUENCE</scope>
    <source>
        <strain evidence="10">Kam1</strain>
    </source>
</reference>
<dbReference type="STRING" id="1202785.A946_05605"/>